<evidence type="ECO:0000313" key="9">
    <source>
        <dbReference type="Proteomes" id="UP001230188"/>
    </source>
</evidence>
<gene>
    <name evidence="8" type="ORF">CTAYLR_001273</name>
</gene>
<sequence>MLKRSHRDIDLPSLVPPQFCAASDVKKHESSLKRSAAWDSALMSAYIVESEVPKGPTAGLGMGFEIMNPSASGSSTSSEPRWNGSWSSHPQYMRFLFGEDQRHQHTQQQGAVAVDTVGVHGSHAVDAAAANLNTNNNKLREAASAVAKQKALAQAADPPEAPPPTAKRRRFVEEDKEDDDVAERLGSPEAPEVRQGAREFAQRTTLRRGFFASALKRQLEALREENRQLKRLAVEVLDDRARRDLFADLGTEQSCVVADPPAVEAAQQGAVEAAQQDADARADVAALAKVVQTTRRVVATTEHDVTRRDLTLVKVVQQAQRAFVVTNPALPDNPIVWSSDEFTKLTGYDRSEVCGRNCRFLQGPKTNPKTVDAVRHAIGESHEASVVLLNYRKDGSTFWNRFFIAPLHDSKGQVTFFVGVQTDAPRRAAPRRAWGDAQHFFEEGQAPKRREN</sequence>
<keyword evidence="1" id="KW-0285">Flavoprotein</keyword>
<evidence type="ECO:0000313" key="8">
    <source>
        <dbReference type="EMBL" id="KAJ8602509.1"/>
    </source>
</evidence>
<dbReference type="SUPFAM" id="SSF55785">
    <property type="entry name" value="PYP-like sensor domain (PAS domain)"/>
    <property type="match status" value="1"/>
</dbReference>
<evidence type="ECO:0000256" key="3">
    <source>
        <dbReference type="ARBA" id="ARBA00022991"/>
    </source>
</evidence>
<reference evidence="8" key="1">
    <citation type="submission" date="2023-01" db="EMBL/GenBank/DDBJ databases">
        <title>Metagenome sequencing of chrysophaentin producing Chrysophaeum taylorii.</title>
        <authorList>
            <person name="Davison J."/>
            <person name="Bewley C."/>
        </authorList>
    </citation>
    <scope>NUCLEOTIDE SEQUENCE</scope>
    <source>
        <strain evidence="8">NIES-1699</strain>
    </source>
</reference>
<dbReference type="GO" id="GO:0005634">
    <property type="term" value="C:nucleus"/>
    <property type="evidence" value="ECO:0007669"/>
    <property type="project" value="TreeGrafter"/>
</dbReference>
<dbReference type="PROSITE" id="PS50113">
    <property type="entry name" value="PAC"/>
    <property type="match status" value="1"/>
</dbReference>
<proteinExistence type="predicted"/>
<dbReference type="InterPro" id="IPR000014">
    <property type="entry name" value="PAS"/>
</dbReference>
<keyword evidence="9" id="KW-1185">Reference proteome</keyword>
<evidence type="ECO:0000256" key="5">
    <source>
        <dbReference type="SAM" id="MobiDB-lite"/>
    </source>
</evidence>
<dbReference type="InterPro" id="IPR000700">
    <property type="entry name" value="PAS-assoc_C"/>
</dbReference>
<evidence type="ECO:0008006" key="10">
    <source>
        <dbReference type="Google" id="ProtNLM"/>
    </source>
</evidence>
<organism evidence="8 9">
    <name type="scientific">Chrysophaeum taylorii</name>
    <dbReference type="NCBI Taxonomy" id="2483200"/>
    <lineage>
        <taxon>Eukaryota</taxon>
        <taxon>Sar</taxon>
        <taxon>Stramenopiles</taxon>
        <taxon>Ochrophyta</taxon>
        <taxon>Pelagophyceae</taxon>
        <taxon>Pelagomonadales</taxon>
        <taxon>Pelagomonadaceae</taxon>
        <taxon>Chrysophaeum</taxon>
    </lineage>
</organism>
<keyword evidence="3" id="KW-0157">Chromophore</keyword>
<dbReference type="Gene3D" id="3.30.450.20">
    <property type="entry name" value="PAS domain"/>
    <property type="match status" value="1"/>
</dbReference>
<evidence type="ECO:0000256" key="4">
    <source>
        <dbReference type="SAM" id="Coils"/>
    </source>
</evidence>
<keyword evidence="4" id="KW-0175">Coiled coil</keyword>
<name>A0AAD7XNP4_9STRA</name>
<dbReference type="NCBIfam" id="TIGR00229">
    <property type="entry name" value="sensory_box"/>
    <property type="match status" value="1"/>
</dbReference>
<accession>A0AAD7XNP4</accession>
<dbReference type="InterPro" id="IPR035965">
    <property type="entry name" value="PAS-like_dom_sf"/>
</dbReference>
<evidence type="ECO:0000256" key="1">
    <source>
        <dbReference type="ARBA" id="ARBA00022630"/>
    </source>
</evidence>
<feature type="coiled-coil region" evidence="4">
    <location>
        <begin position="212"/>
        <end position="239"/>
    </location>
</feature>
<dbReference type="Proteomes" id="UP001230188">
    <property type="component" value="Unassembled WGS sequence"/>
</dbReference>
<evidence type="ECO:0000259" key="6">
    <source>
        <dbReference type="PROSITE" id="PS50112"/>
    </source>
</evidence>
<protein>
    <recommendedName>
        <fullName evidence="10">LOV domain-containing protein</fullName>
    </recommendedName>
</protein>
<feature type="domain" description="PAS" evidence="6">
    <location>
        <begin position="308"/>
        <end position="381"/>
    </location>
</feature>
<feature type="domain" description="PAC" evidence="7">
    <location>
        <begin position="382"/>
        <end position="436"/>
    </location>
</feature>
<dbReference type="PANTHER" id="PTHR47429:SF2">
    <property type="entry name" value="PROTEIN TWIN LOV 1"/>
    <property type="match status" value="1"/>
</dbReference>
<feature type="compositionally biased region" description="Low complexity" evidence="5">
    <location>
        <begin position="146"/>
        <end position="158"/>
    </location>
</feature>
<dbReference type="Pfam" id="PF13426">
    <property type="entry name" value="PAS_9"/>
    <property type="match status" value="1"/>
</dbReference>
<comment type="caution">
    <text evidence="8">The sequence shown here is derived from an EMBL/GenBank/DDBJ whole genome shotgun (WGS) entry which is preliminary data.</text>
</comment>
<keyword evidence="2" id="KW-0288">FMN</keyword>
<dbReference type="CDD" id="cd00130">
    <property type="entry name" value="PAS"/>
    <property type="match status" value="1"/>
</dbReference>
<dbReference type="InterPro" id="IPR001610">
    <property type="entry name" value="PAC"/>
</dbReference>
<dbReference type="AlphaFoldDB" id="A0AAD7XNP4"/>
<feature type="region of interest" description="Disordered" evidence="5">
    <location>
        <begin position="146"/>
        <end position="198"/>
    </location>
</feature>
<dbReference type="SMART" id="SM00086">
    <property type="entry name" value="PAC"/>
    <property type="match status" value="1"/>
</dbReference>
<dbReference type="EMBL" id="JAQMWT010000379">
    <property type="protein sequence ID" value="KAJ8602509.1"/>
    <property type="molecule type" value="Genomic_DNA"/>
</dbReference>
<dbReference type="PANTHER" id="PTHR47429">
    <property type="entry name" value="PROTEIN TWIN LOV 1"/>
    <property type="match status" value="1"/>
</dbReference>
<evidence type="ECO:0000259" key="7">
    <source>
        <dbReference type="PROSITE" id="PS50113"/>
    </source>
</evidence>
<dbReference type="PROSITE" id="PS50112">
    <property type="entry name" value="PAS"/>
    <property type="match status" value="1"/>
</dbReference>
<evidence type="ECO:0000256" key="2">
    <source>
        <dbReference type="ARBA" id="ARBA00022643"/>
    </source>
</evidence>